<protein>
    <submittedName>
        <fullName evidence="9">Multidrug MFS transporter</fullName>
    </submittedName>
</protein>
<feature type="transmembrane region" description="Helical" evidence="7">
    <location>
        <begin position="387"/>
        <end position="404"/>
    </location>
</feature>
<feature type="transmembrane region" description="Helical" evidence="7">
    <location>
        <begin position="355"/>
        <end position="375"/>
    </location>
</feature>
<reference evidence="9 10" key="1">
    <citation type="submission" date="2015-09" db="EMBL/GenBank/DDBJ databases">
        <title>Sorangium comparison.</title>
        <authorList>
            <person name="Zaburannyi N."/>
            <person name="Bunk B."/>
            <person name="Overmann J."/>
            <person name="Mueller R."/>
        </authorList>
    </citation>
    <scope>NUCLEOTIDE SEQUENCE [LARGE SCALE GENOMIC DNA]</scope>
    <source>
        <strain evidence="9 10">So ce26</strain>
    </source>
</reference>
<organism evidence="9 10">
    <name type="scientific">Sorangium cellulosum</name>
    <name type="common">Polyangium cellulosum</name>
    <dbReference type="NCBI Taxonomy" id="56"/>
    <lineage>
        <taxon>Bacteria</taxon>
        <taxon>Pseudomonadati</taxon>
        <taxon>Myxococcota</taxon>
        <taxon>Polyangia</taxon>
        <taxon>Polyangiales</taxon>
        <taxon>Polyangiaceae</taxon>
        <taxon>Sorangium</taxon>
    </lineage>
</organism>
<evidence type="ECO:0000313" key="10">
    <source>
        <dbReference type="Proteomes" id="UP000238348"/>
    </source>
</evidence>
<dbReference type="RefSeq" id="WP_104986295.1">
    <property type="nucleotide sequence ID" value="NZ_CP012673.1"/>
</dbReference>
<evidence type="ECO:0000256" key="6">
    <source>
        <dbReference type="ARBA" id="ARBA00023136"/>
    </source>
</evidence>
<dbReference type="PROSITE" id="PS50850">
    <property type="entry name" value="MFS"/>
    <property type="match status" value="1"/>
</dbReference>
<dbReference type="Proteomes" id="UP000238348">
    <property type="component" value="Chromosome"/>
</dbReference>
<dbReference type="Pfam" id="PF07690">
    <property type="entry name" value="MFS_1"/>
    <property type="match status" value="1"/>
</dbReference>
<keyword evidence="2" id="KW-0813">Transport</keyword>
<keyword evidence="4 7" id="KW-0812">Transmembrane</keyword>
<evidence type="ECO:0000256" key="5">
    <source>
        <dbReference type="ARBA" id="ARBA00022989"/>
    </source>
</evidence>
<sequence>MSSSNLATQPSFAPVELTRQEKVFTMAGTLLGLLLAALDQTIVATAGPLIQRDLHIEPSLYVWITTAYLVASTVLVPIYGKLSDLFGRKPVLLTGMSIFLLGSLLCGVSQSAVQLILSRALQGVGSAALFTTAFAVVADIFPPAERGKYQGIFGAAFGLSSVLGPLAGGFITDRFGWHWAFFINLPLGAIAMFFVITRMPMLKQPRSRRVSIDLAGALSLIVAVVPLLLALSLGKGEHAPSASGYPWSSWQILSLFGLAAAGLVAFIAVERQAAEPILDLRLFSGRAFSVGNAASFVVGMAFLAAIVFLPLFMVNVVGLSATHSGLTTTPLTFGIVAGNVASGQLVARTGRYKPLMLGALAMLAVAFVVMGFTLTPESTQGEVTLKMILVGLGLGPTVPLYTLAVQNAVPPARIGVATSATTFFRSMGSTIGIAVIGTVFAGALASGMRENVAAATASVPPALRAQLEGGPGAGAAGAEEGGPTQLAFDAARAQRAVDVYFDQQRSTLTAALRDRDPAAIQALSESPAVDPRLRELARAPEPVPAEALGAALDGVERGRAAALATLDRIGAAMKLAFTDAIKQIYQVCIGLALLALLLTAALPELPLRRDHGAPPAPLE</sequence>
<feature type="transmembrane region" description="Helical" evidence="7">
    <location>
        <begin position="424"/>
        <end position="445"/>
    </location>
</feature>
<evidence type="ECO:0000256" key="4">
    <source>
        <dbReference type="ARBA" id="ARBA00022692"/>
    </source>
</evidence>
<evidence type="ECO:0000313" key="9">
    <source>
        <dbReference type="EMBL" id="AUX48431.1"/>
    </source>
</evidence>
<evidence type="ECO:0000259" key="8">
    <source>
        <dbReference type="PROSITE" id="PS50850"/>
    </source>
</evidence>
<feature type="transmembrane region" description="Helical" evidence="7">
    <location>
        <begin position="60"/>
        <end position="79"/>
    </location>
</feature>
<name>A0A2L0FA89_SORCE</name>
<feature type="transmembrane region" description="Helical" evidence="7">
    <location>
        <begin position="123"/>
        <end position="141"/>
    </location>
</feature>
<keyword evidence="5 7" id="KW-1133">Transmembrane helix</keyword>
<keyword evidence="6 7" id="KW-0472">Membrane</keyword>
<feature type="transmembrane region" description="Helical" evidence="7">
    <location>
        <begin position="91"/>
        <end position="117"/>
    </location>
</feature>
<dbReference type="InterPro" id="IPR004638">
    <property type="entry name" value="EmrB-like"/>
</dbReference>
<feature type="transmembrane region" description="Helical" evidence="7">
    <location>
        <begin position="290"/>
        <end position="313"/>
    </location>
</feature>
<evidence type="ECO:0000256" key="7">
    <source>
        <dbReference type="SAM" id="Phobius"/>
    </source>
</evidence>
<feature type="transmembrane region" description="Helical" evidence="7">
    <location>
        <begin position="210"/>
        <end position="230"/>
    </location>
</feature>
<dbReference type="InterPro" id="IPR036259">
    <property type="entry name" value="MFS_trans_sf"/>
</dbReference>
<dbReference type="InterPro" id="IPR011701">
    <property type="entry name" value="MFS"/>
</dbReference>
<dbReference type="FunFam" id="1.20.1720.10:FF:000004">
    <property type="entry name" value="EmrB/QacA family drug resistance transporter"/>
    <property type="match status" value="1"/>
</dbReference>
<proteinExistence type="predicted"/>
<dbReference type="Gene3D" id="1.20.1720.10">
    <property type="entry name" value="Multidrug resistance protein D"/>
    <property type="match status" value="1"/>
</dbReference>
<feature type="transmembrane region" description="Helical" evidence="7">
    <location>
        <begin position="177"/>
        <end position="198"/>
    </location>
</feature>
<dbReference type="NCBIfam" id="TIGR00711">
    <property type="entry name" value="efflux_EmrB"/>
    <property type="match status" value="1"/>
</dbReference>
<keyword evidence="3" id="KW-1003">Cell membrane</keyword>
<dbReference type="GO" id="GO:0005886">
    <property type="term" value="C:plasma membrane"/>
    <property type="evidence" value="ECO:0007669"/>
    <property type="project" value="UniProtKB-SubCell"/>
</dbReference>
<dbReference type="InterPro" id="IPR020846">
    <property type="entry name" value="MFS_dom"/>
</dbReference>
<dbReference type="PANTHER" id="PTHR23501">
    <property type="entry name" value="MAJOR FACILITATOR SUPERFAMILY"/>
    <property type="match status" value="1"/>
</dbReference>
<gene>
    <name evidence="9" type="ORF">SOCE26_099650</name>
</gene>
<feature type="domain" description="Major facilitator superfamily (MFS) profile" evidence="8">
    <location>
        <begin position="25"/>
        <end position="468"/>
    </location>
</feature>
<dbReference type="EMBL" id="CP012673">
    <property type="protein sequence ID" value="AUX48431.1"/>
    <property type="molecule type" value="Genomic_DNA"/>
</dbReference>
<evidence type="ECO:0000256" key="1">
    <source>
        <dbReference type="ARBA" id="ARBA00004651"/>
    </source>
</evidence>
<comment type="subcellular location">
    <subcellularLocation>
        <location evidence="1">Cell membrane</location>
        <topology evidence="1">Multi-pass membrane protein</topology>
    </subcellularLocation>
</comment>
<dbReference type="CDD" id="cd17502">
    <property type="entry name" value="MFS_Azr1_MDR_like"/>
    <property type="match status" value="1"/>
</dbReference>
<dbReference type="SUPFAM" id="SSF103473">
    <property type="entry name" value="MFS general substrate transporter"/>
    <property type="match status" value="1"/>
</dbReference>
<accession>A0A2L0FA89</accession>
<dbReference type="PANTHER" id="PTHR23501:SF197">
    <property type="entry name" value="COMD"/>
    <property type="match status" value="1"/>
</dbReference>
<feature type="transmembrane region" description="Helical" evidence="7">
    <location>
        <begin position="153"/>
        <end position="171"/>
    </location>
</feature>
<dbReference type="AlphaFoldDB" id="A0A2L0FA89"/>
<evidence type="ECO:0000256" key="3">
    <source>
        <dbReference type="ARBA" id="ARBA00022475"/>
    </source>
</evidence>
<dbReference type="GO" id="GO:0022857">
    <property type="term" value="F:transmembrane transporter activity"/>
    <property type="evidence" value="ECO:0007669"/>
    <property type="project" value="InterPro"/>
</dbReference>
<dbReference type="Gene3D" id="1.20.1250.20">
    <property type="entry name" value="MFS general substrate transporter like domains"/>
    <property type="match status" value="1"/>
</dbReference>
<dbReference type="OrthoDB" id="9807274at2"/>
<feature type="transmembrane region" description="Helical" evidence="7">
    <location>
        <begin position="250"/>
        <end position="269"/>
    </location>
</feature>
<evidence type="ECO:0000256" key="2">
    <source>
        <dbReference type="ARBA" id="ARBA00022448"/>
    </source>
</evidence>